<accession>A0ABN8CYZ5</accession>
<dbReference type="Proteomes" id="UP001158986">
    <property type="component" value="Unassembled WGS sequence"/>
</dbReference>
<protein>
    <submittedName>
        <fullName evidence="2">Uncharacterized protein</fullName>
    </submittedName>
</protein>
<keyword evidence="3" id="KW-1185">Reference proteome</keyword>
<keyword evidence="1" id="KW-1133">Transmembrane helix</keyword>
<evidence type="ECO:0000313" key="2">
    <source>
        <dbReference type="EMBL" id="CAH0517788.1"/>
    </source>
</evidence>
<keyword evidence="1" id="KW-0472">Membrane</keyword>
<comment type="caution">
    <text evidence="2">The sequence shown here is derived from an EMBL/GenBank/DDBJ whole genome shotgun (WGS) entry which is preliminary data.</text>
</comment>
<sequence length="316" mass="34492">MHYGAVDGITLDEAISTFKDAVDQIPSALHHVTDQFSSSSSTTQNIRFSTIQQSWCLWFCRGRLSTAATIVVDPSGVTALHTASSTSAVVSTFTSKTLNALSKPGGIVTNNHAETFTQSTTVPNTDIISSKSSSASLKTVSVVGGAVAVAASVAIIVSAWSQFSEASKRRRQATAVRDMPGNCLVLLLQDRKRVQQRQSRTPSIQLLQESKARQIKAFAVASTPIHSEYANSGDHSLYLDKDAYQGIYELTKQDQEQDRDDSLIEKFFNCVTDDENAAVEAVAEEAFMLSLSKMLIHILPRNARNFVICMAYKRFV</sequence>
<evidence type="ECO:0000256" key="1">
    <source>
        <dbReference type="SAM" id="Phobius"/>
    </source>
</evidence>
<gene>
    <name evidence="2" type="ORF">PBS001_LOCUS4374</name>
</gene>
<organism evidence="2 3">
    <name type="scientific">Peronospora belbahrii</name>
    <dbReference type="NCBI Taxonomy" id="622444"/>
    <lineage>
        <taxon>Eukaryota</taxon>
        <taxon>Sar</taxon>
        <taxon>Stramenopiles</taxon>
        <taxon>Oomycota</taxon>
        <taxon>Peronosporomycetes</taxon>
        <taxon>Peronosporales</taxon>
        <taxon>Peronosporaceae</taxon>
        <taxon>Peronospora</taxon>
    </lineage>
</organism>
<name>A0ABN8CYZ5_9STRA</name>
<feature type="transmembrane region" description="Helical" evidence="1">
    <location>
        <begin position="140"/>
        <end position="161"/>
    </location>
</feature>
<keyword evidence="1" id="KW-0812">Transmembrane</keyword>
<evidence type="ECO:0000313" key="3">
    <source>
        <dbReference type="Proteomes" id="UP001158986"/>
    </source>
</evidence>
<dbReference type="EMBL" id="CAKLCB010000253">
    <property type="protein sequence ID" value="CAH0517788.1"/>
    <property type="molecule type" value="Genomic_DNA"/>
</dbReference>
<reference evidence="2 3" key="1">
    <citation type="submission" date="2021-11" db="EMBL/GenBank/DDBJ databases">
        <authorList>
            <person name="Islam A."/>
            <person name="Islam S."/>
            <person name="Flora M.S."/>
            <person name="Rahman M."/>
            <person name="Ziaur R.M."/>
            <person name="Epstein J.H."/>
            <person name="Hassan M."/>
            <person name="Klassen M."/>
            <person name="Woodard K."/>
            <person name="Webb A."/>
            <person name="Webby R.J."/>
            <person name="El Zowalaty M.E."/>
        </authorList>
    </citation>
    <scope>NUCLEOTIDE SEQUENCE [LARGE SCALE GENOMIC DNA]</scope>
    <source>
        <strain evidence="2">Pbs1</strain>
    </source>
</reference>
<proteinExistence type="predicted"/>